<accession>A0AAW0FN97</accession>
<gene>
    <name evidence="3" type="ORF">QCA50_014153</name>
</gene>
<keyword evidence="1" id="KW-1133">Transmembrane helix</keyword>
<evidence type="ECO:0000259" key="2">
    <source>
        <dbReference type="Pfam" id="PF20152"/>
    </source>
</evidence>
<comment type="caution">
    <text evidence="3">The sequence shown here is derived from an EMBL/GenBank/DDBJ whole genome shotgun (WGS) entry which is preliminary data.</text>
</comment>
<protein>
    <recommendedName>
        <fullName evidence="2">DUF6534 domain-containing protein</fullName>
    </recommendedName>
</protein>
<evidence type="ECO:0000256" key="1">
    <source>
        <dbReference type="SAM" id="Phobius"/>
    </source>
</evidence>
<dbReference type="Pfam" id="PF20152">
    <property type="entry name" value="DUF6534"/>
    <property type="match status" value="1"/>
</dbReference>
<dbReference type="EMBL" id="JASBNA010000034">
    <property type="protein sequence ID" value="KAK7682770.1"/>
    <property type="molecule type" value="Genomic_DNA"/>
</dbReference>
<dbReference type="AlphaFoldDB" id="A0AAW0FN97"/>
<reference evidence="3 4" key="1">
    <citation type="submission" date="2022-09" db="EMBL/GenBank/DDBJ databases">
        <authorList>
            <person name="Palmer J.M."/>
        </authorList>
    </citation>
    <scope>NUCLEOTIDE SEQUENCE [LARGE SCALE GENOMIC DNA]</scope>
    <source>
        <strain evidence="3 4">DSM 7382</strain>
    </source>
</reference>
<feature type="transmembrane region" description="Helical" evidence="1">
    <location>
        <begin position="63"/>
        <end position="82"/>
    </location>
</feature>
<dbReference type="Proteomes" id="UP001385951">
    <property type="component" value="Unassembled WGS sequence"/>
</dbReference>
<dbReference type="InterPro" id="IPR045339">
    <property type="entry name" value="DUF6534"/>
</dbReference>
<evidence type="ECO:0000313" key="3">
    <source>
        <dbReference type="EMBL" id="KAK7682770.1"/>
    </source>
</evidence>
<proteinExistence type="predicted"/>
<name>A0AAW0FN97_9APHY</name>
<evidence type="ECO:0000313" key="4">
    <source>
        <dbReference type="Proteomes" id="UP001385951"/>
    </source>
</evidence>
<sequence>MFLDMLIATSMVYYLHRRQSQLKRTKGIIGWLMLYFVSTGAMLATISGTILVCFIAAPNNLAWSGMIVLYARALSNSFFGALNARQVLRNKQGETVTFGGVSIKDHTTPSVELHKMQVRVAHDTVIKIDSDITLGHVCSEVKSTNGLESGSTCV</sequence>
<keyword evidence="1" id="KW-0472">Membrane</keyword>
<keyword evidence="4" id="KW-1185">Reference proteome</keyword>
<keyword evidence="1" id="KW-0812">Transmembrane</keyword>
<feature type="transmembrane region" description="Helical" evidence="1">
    <location>
        <begin position="28"/>
        <end position="57"/>
    </location>
</feature>
<feature type="domain" description="DUF6534" evidence="2">
    <location>
        <begin position="2"/>
        <end position="86"/>
    </location>
</feature>
<organism evidence="3 4">
    <name type="scientific">Cerrena zonata</name>
    <dbReference type="NCBI Taxonomy" id="2478898"/>
    <lineage>
        <taxon>Eukaryota</taxon>
        <taxon>Fungi</taxon>
        <taxon>Dikarya</taxon>
        <taxon>Basidiomycota</taxon>
        <taxon>Agaricomycotina</taxon>
        <taxon>Agaricomycetes</taxon>
        <taxon>Polyporales</taxon>
        <taxon>Cerrenaceae</taxon>
        <taxon>Cerrena</taxon>
    </lineage>
</organism>